<dbReference type="GO" id="GO:0004386">
    <property type="term" value="F:helicase activity"/>
    <property type="evidence" value="ECO:0007669"/>
    <property type="project" value="UniProtKB-KW"/>
</dbReference>
<keyword evidence="2" id="KW-0378">Hydrolase</keyword>
<keyword evidence="2" id="KW-0067">ATP-binding</keyword>
<organism evidence="2 3">
    <name type="scientific">Paramuricea clavata</name>
    <name type="common">Red gorgonian</name>
    <name type="synonym">Violescent sea-whip</name>
    <dbReference type="NCBI Taxonomy" id="317549"/>
    <lineage>
        <taxon>Eukaryota</taxon>
        <taxon>Metazoa</taxon>
        <taxon>Cnidaria</taxon>
        <taxon>Anthozoa</taxon>
        <taxon>Octocorallia</taxon>
        <taxon>Malacalcyonacea</taxon>
        <taxon>Plexauridae</taxon>
        <taxon>Paramuricea</taxon>
    </lineage>
</organism>
<proteinExistence type="predicted"/>
<protein>
    <submittedName>
        <fullName evidence="2">ATP-dependent DNA helicase</fullName>
    </submittedName>
</protein>
<feature type="domain" description="Helicase C-terminal" evidence="1">
    <location>
        <begin position="2"/>
        <end position="62"/>
    </location>
</feature>
<dbReference type="Proteomes" id="UP001152795">
    <property type="component" value="Unassembled WGS sequence"/>
</dbReference>
<evidence type="ECO:0000259" key="1">
    <source>
        <dbReference type="Pfam" id="PF00271"/>
    </source>
</evidence>
<keyword evidence="3" id="KW-1185">Reference proteome</keyword>
<dbReference type="CDD" id="cd18785">
    <property type="entry name" value="SF2_C"/>
    <property type="match status" value="1"/>
</dbReference>
<dbReference type="InterPro" id="IPR027417">
    <property type="entry name" value="P-loop_NTPase"/>
</dbReference>
<reference evidence="2" key="1">
    <citation type="submission" date="2020-04" db="EMBL/GenBank/DDBJ databases">
        <authorList>
            <person name="Alioto T."/>
            <person name="Alioto T."/>
            <person name="Gomez Garrido J."/>
        </authorList>
    </citation>
    <scope>NUCLEOTIDE SEQUENCE</scope>
    <source>
        <strain evidence="2">A484AB</strain>
    </source>
</reference>
<dbReference type="OrthoDB" id="5409596at2759"/>
<evidence type="ECO:0000313" key="3">
    <source>
        <dbReference type="Proteomes" id="UP001152795"/>
    </source>
</evidence>
<comment type="caution">
    <text evidence="2">The sequence shown here is derived from an EMBL/GenBank/DDBJ whole genome shotgun (WGS) entry which is preliminary data.</text>
</comment>
<keyword evidence="2" id="KW-0547">Nucleotide-binding</keyword>
<dbReference type="Gene3D" id="3.40.50.300">
    <property type="entry name" value="P-loop containing nucleotide triphosphate hydrolases"/>
    <property type="match status" value="1"/>
</dbReference>
<evidence type="ECO:0000313" key="2">
    <source>
        <dbReference type="EMBL" id="CAB4040523.1"/>
    </source>
</evidence>
<dbReference type="Pfam" id="PF00271">
    <property type="entry name" value="Helicase_C"/>
    <property type="match status" value="1"/>
</dbReference>
<dbReference type="SUPFAM" id="SSF52540">
    <property type="entry name" value="P-loop containing nucleoside triphosphate hydrolases"/>
    <property type="match status" value="1"/>
</dbReference>
<dbReference type="InterPro" id="IPR001650">
    <property type="entry name" value="Helicase_C-like"/>
</dbReference>
<name>A0A6S7LQA8_PARCT</name>
<accession>A0A6S7LQA8</accession>
<dbReference type="EMBL" id="CACRXK020026916">
    <property type="protein sequence ID" value="CAB4040523.1"/>
    <property type="molecule type" value="Genomic_DNA"/>
</dbReference>
<keyword evidence="2" id="KW-0347">Helicase</keyword>
<dbReference type="AlphaFoldDB" id="A0A6S7LQA8"/>
<gene>
    <name evidence="2" type="ORF">PACLA_8A050280</name>
</gene>
<sequence length="116" mass="13553">MTHDVKKKNDTDFRAKEFQVLVATESYKVGTHSPHVDNIFRVGCMRNLSVIIQEFGRAGKSGNSADRFLLINESKDDQRLAFWTKGCTKNEDELLIEQFVQSWWRIYSIYTGRYLN</sequence>